<dbReference type="PROSITE" id="PS50082">
    <property type="entry name" value="WD_REPEATS_2"/>
    <property type="match status" value="1"/>
</dbReference>
<reference evidence="2 3" key="1">
    <citation type="submission" date="2019-10" db="EMBL/GenBank/DDBJ databases">
        <title>Assembly and Annotation for the nematode Trichostrongylus colubriformis.</title>
        <authorList>
            <person name="Martin J."/>
        </authorList>
    </citation>
    <scope>NUCLEOTIDE SEQUENCE [LARGE SCALE GENOMIC DNA]</scope>
    <source>
        <strain evidence="2">G859</strain>
        <tissue evidence="2">Whole worm</tissue>
    </source>
</reference>
<dbReference type="PANTHER" id="PTHR46202">
    <property type="entry name" value="DNA EXCISION REPAIR PROTEIN ERCC-8"/>
    <property type="match status" value="1"/>
</dbReference>
<organism evidence="2 3">
    <name type="scientific">Trichostrongylus colubriformis</name>
    <name type="common">Black scour worm</name>
    <dbReference type="NCBI Taxonomy" id="6319"/>
    <lineage>
        <taxon>Eukaryota</taxon>
        <taxon>Metazoa</taxon>
        <taxon>Ecdysozoa</taxon>
        <taxon>Nematoda</taxon>
        <taxon>Chromadorea</taxon>
        <taxon>Rhabditida</taxon>
        <taxon>Rhabditina</taxon>
        <taxon>Rhabditomorpha</taxon>
        <taxon>Strongyloidea</taxon>
        <taxon>Trichostrongylidae</taxon>
        <taxon>Trichostrongylus</taxon>
    </lineage>
</organism>
<name>A0AAN8F0Z1_TRICO</name>
<dbReference type="GO" id="GO:0000209">
    <property type="term" value="P:protein polyubiquitination"/>
    <property type="evidence" value="ECO:0007669"/>
    <property type="project" value="TreeGrafter"/>
</dbReference>
<dbReference type="Gene3D" id="2.130.10.10">
    <property type="entry name" value="YVTN repeat-like/Quinoprotein amine dehydrogenase"/>
    <property type="match status" value="1"/>
</dbReference>
<dbReference type="EMBL" id="WIXE01021247">
    <property type="protein sequence ID" value="KAK5968555.1"/>
    <property type="molecule type" value="Genomic_DNA"/>
</dbReference>
<feature type="repeat" description="WD" evidence="1">
    <location>
        <begin position="119"/>
        <end position="150"/>
    </location>
</feature>
<protein>
    <submittedName>
        <fullName evidence="2">Uncharacterized protein</fullName>
    </submittedName>
</protein>
<dbReference type="GO" id="GO:0000109">
    <property type="term" value="C:nucleotide-excision repair complex"/>
    <property type="evidence" value="ECO:0007669"/>
    <property type="project" value="TreeGrafter"/>
</dbReference>
<dbReference type="InterPro" id="IPR001680">
    <property type="entry name" value="WD40_rpt"/>
</dbReference>
<dbReference type="InterPro" id="IPR042238">
    <property type="entry name" value="Rad28/ERCC8/Ckn1/ATCSA-1"/>
</dbReference>
<dbReference type="AlphaFoldDB" id="A0AAN8F0Z1"/>
<dbReference type="PANTHER" id="PTHR46202:SF1">
    <property type="entry name" value="DNA EXCISION REPAIR PROTEIN ERCC-8"/>
    <property type="match status" value="1"/>
</dbReference>
<dbReference type="GO" id="GO:0043161">
    <property type="term" value="P:proteasome-mediated ubiquitin-dependent protein catabolic process"/>
    <property type="evidence" value="ECO:0007669"/>
    <property type="project" value="TreeGrafter"/>
</dbReference>
<dbReference type="InterPro" id="IPR015943">
    <property type="entry name" value="WD40/YVTN_repeat-like_dom_sf"/>
</dbReference>
<dbReference type="GO" id="GO:0031464">
    <property type="term" value="C:Cul4A-RING E3 ubiquitin ligase complex"/>
    <property type="evidence" value="ECO:0007669"/>
    <property type="project" value="TreeGrafter"/>
</dbReference>
<proteinExistence type="predicted"/>
<comment type="caution">
    <text evidence="2">The sequence shown here is derived from an EMBL/GenBank/DDBJ whole genome shotgun (WGS) entry which is preliminary data.</text>
</comment>
<evidence type="ECO:0000313" key="3">
    <source>
        <dbReference type="Proteomes" id="UP001331761"/>
    </source>
</evidence>
<evidence type="ECO:0000256" key="1">
    <source>
        <dbReference type="PROSITE-ProRule" id="PRU00221"/>
    </source>
</evidence>
<keyword evidence="1" id="KW-0853">WD repeat</keyword>
<gene>
    <name evidence="2" type="ORF">GCK32_016771</name>
</gene>
<dbReference type="SUPFAM" id="SSF50998">
    <property type="entry name" value="Quinoprotein alcohol dehydrogenase-like"/>
    <property type="match status" value="1"/>
</dbReference>
<dbReference type="SMART" id="SM00320">
    <property type="entry name" value="WD40"/>
    <property type="match status" value="2"/>
</dbReference>
<dbReference type="GO" id="GO:0006283">
    <property type="term" value="P:transcription-coupled nucleotide-excision repair"/>
    <property type="evidence" value="ECO:0007669"/>
    <property type="project" value="InterPro"/>
</dbReference>
<keyword evidence="3" id="KW-1185">Reference proteome</keyword>
<sequence>MVAVWDTRSNRTALLWKTISKGSCIRAMRLTSDGAHLVMVLHTGAVSLYDAITMERLGLYEFRDRQGRSEKMSNALDHFAISDEGSAIRVALPVGEDIEWIRFSKGIFEEPRVSHCSTLSGHLSRVNACAYRNGSQQLYSAGADRNILCWAPESERNRLHLETETAKTNARLSDWSDDD</sequence>
<dbReference type="InterPro" id="IPR011047">
    <property type="entry name" value="Quinoprotein_ADH-like_sf"/>
</dbReference>
<accession>A0AAN8F0Z1</accession>
<dbReference type="Proteomes" id="UP001331761">
    <property type="component" value="Unassembled WGS sequence"/>
</dbReference>
<evidence type="ECO:0000313" key="2">
    <source>
        <dbReference type="EMBL" id="KAK5968555.1"/>
    </source>
</evidence>